<evidence type="ECO:0000313" key="6">
    <source>
        <dbReference type="Proteomes" id="UP000005019"/>
    </source>
</evidence>
<comment type="subcellular location">
    <subcellularLocation>
        <location evidence="2">Cytoplasm</location>
    </subcellularLocation>
</comment>
<reference evidence="5 6" key="1">
    <citation type="journal article" date="2011" name="J. Bacteriol.">
        <title>Genome sequence of Methyloversatilis universalis FAM5T, a methylotrophic representative of the order Rhodocyclales.</title>
        <authorList>
            <person name="Kittichotirat W."/>
            <person name="Good N.M."/>
            <person name="Hall R."/>
            <person name="Bringel F."/>
            <person name="Lajus A."/>
            <person name="Medigue C."/>
            <person name="Smalley N.E."/>
            <person name="Beck D."/>
            <person name="Bumgarner R."/>
            <person name="Vuilleumier S."/>
            <person name="Kalyuzhnaya M.G."/>
        </authorList>
    </citation>
    <scope>NUCLEOTIDE SEQUENCE [LARGE SCALE GENOMIC DNA]</scope>
    <source>
        <strain evidence="6">ATCC BAA-1314 / JCM 13912 / FAM5</strain>
    </source>
</reference>
<feature type="transmembrane region" description="Helical" evidence="3">
    <location>
        <begin position="116"/>
        <end position="133"/>
    </location>
</feature>
<dbReference type="CDD" id="cd04458">
    <property type="entry name" value="CSP_CDS"/>
    <property type="match status" value="1"/>
</dbReference>
<dbReference type="GO" id="GO:0003677">
    <property type="term" value="F:DNA binding"/>
    <property type="evidence" value="ECO:0007669"/>
    <property type="project" value="UniProtKB-KW"/>
</dbReference>
<organism evidence="5 6">
    <name type="scientific">Methyloversatilis universalis (strain ATCC BAA-1314 / DSM 25237 / JCM 13912 / CCUG 52030 / FAM5)</name>
    <dbReference type="NCBI Taxonomy" id="1000565"/>
    <lineage>
        <taxon>Bacteria</taxon>
        <taxon>Pseudomonadati</taxon>
        <taxon>Pseudomonadota</taxon>
        <taxon>Betaproteobacteria</taxon>
        <taxon>Nitrosomonadales</taxon>
        <taxon>Sterolibacteriaceae</taxon>
        <taxon>Methyloversatilis</taxon>
    </lineage>
</organism>
<evidence type="ECO:0000256" key="3">
    <source>
        <dbReference type="SAM" id="Phobius"/>
    </source>
</evidence>
<sequence>MRKDGRLRSWKDDKGFGFITPDEGGEDVFVHVSAFDVEGRRPAEGDRVSFEPGRDRKGRPCAQRVTLAGAALKTGRVEVREAPAAAQWGGATLFLIPVFLLLMVVVSVLWQAPHGWFLLYLTVSLVTFALYAIDKQQAQTGAMRVPEPRLHLMAVVGGWPGALLAQQFLRHKSVKASFRRVFWVTVVLNVVLFLVLTSPVGRPWVARLVG</sequence>
<dbReference type="Proteomes" id="UP000005019">
    <property type="component" value="Unassembled WGS sequence"/>
</dbReference>
<gene>
    <name evidence="5" type="ORF">METUNv1_02583</name>
</gene>
<dbReference type="Gene3D" id="2.40.50.140">
    <property type="entry name" value="Nucleic acid-binding proteins"/>
    <property type="match status" value="1"/>
</dbReference>
<dbReference type="InterPro" id="IPR011129">
    <property type="entry name" value="CSD"/>
</dbReference>
<evidence type="ECO:0000256" key="1">
    <source>
        <dbReference type="ARBA" id="ARBA00022553"/>
    </source>
</evidence>
<protein>
    <submittedName>
        <fullName evidence="5">Cold-shock DNA-binding domain protein</fullName>
    </submittedName>
</protein>
<dbReference type="PANTHER" id="PTHR12962:SF1">
    <property type="entry name" value="COLD SHOCK DOMAIN-CONTAINING PROTEIN CG9705"/>
    <property type="match status" value="1"/>
</dbReference>
<dbReference type="PANTHER" id="PTHR12962">
    <property type="entry name" value="CALCIUM-REGULATED HEAT STABLE PROTEIN CRHSP-24-RELATED"/>
    <property type="match status" value="1"/>
</dbReference>
<dbReference type="InterPro" id="IPR052069">
    <property type="entry name" value="Ca-reg_mRNA-binding_domain"/>
</dbReference>
<keyword evidence="6" id="KW-1185">Reference proteome</keyword>
<accession>F5RE65</accession>
<feature type="transmembrane region" description="Helical" evidence="3">
    <location>
        <begin position="181"/>
        <end position="201"/>
    </location>
</feature>
<keyword evidence="5" id="KW-0238">DNA-binding</keyword>
<dbReference type="GO" id="GO:0003730">
    <property type="term" value="F:mRNA 3'-UTR binding"/>
    <property type="evidence" value="ECO:0007669"/>
    <property type="project" value="TreeGrafter"/>
</dbReference>
<dbReference type="InterPro" id="IPR010718">
    <property type="entry name" value="DUF1294"/>
</dbReference>
<evidence type="ECO:0000313" key="5">
    <source>
        <dbReference type="EMBL" id="EGK71196.1"/>
    </source>
</evidence>
<dbReference type="PROSITE" id="PS51857">
    <property type="entry name" value="CSD_2"/>
    <property type="match status" value="1"/>
</dbReference>
<evidence type="ECO:0000259" key="4">
    <source>
        <dbReference type="PROSITE" id="PS51857"/>
    </source>
</evidence>
<proteinExistence type="predicted"/>
<dbReference type="GO" id="GO:0043488">
    <property type="term" value="P:regulation of mRNA stability"/>
    <property type="evidence" value="ECO:0007669"/>
    <property type="project" value="TreeGrafter"/>
</dbReference>
<dbReference type="eggNOG" id="COG1278">
    <property type="taxonomic scope" value="Bacteria"/>
</dbReference>
<dbReference type="InterPro" id="IPR019844">
    <property type="entry name" value="CSD_CS"/>
</dbReference>
<comment type="caution">
    <text evidence="5">The sequence shown here is derived from an EMBL/GenBank/DDBJ whole genome shotgun (WGS) entry which is preliminary data.</text>
</comment>
<dbReference type="Pfam" id="PF00313">
    <property type="entry name" value="CSD"/>
    <property type="match status" value="1"/>
</dbReference>
<dbReference type="AlphaFoldDB" id="F5RE65"/>
<dbReference type="GO" id="GO:0005829">
    <property type="term" value="C:cytosol"/>
    <property type="evidence" value="ECO:0007669"/>
    <property type="project" value="UniProtKB-ARBA"/>
</dbReference>
<dbReference type="OrthoDB" id="72963at2"/>
<dbReference type="RefSeq" id="WP_008062290.1">
    <property type="nucleotide sequence ID" value="NZ_AFHG01000052.1"/>
</dbReference>
<dbReference type="EMBL" id="AFHG01000052">
    <property type="protein sequence ID" value="EGK71196.1"/>
    <property type="molecule type" value="Genomic_DNA"/>
</dbReference>
<dbReference type="eggNOG" id="COG3326">
    <property type="taxonomic scope" value="Bacteria"/>
</dbReference>
<dbReference type="SMART" id="SM00357">
    <property type="entry name" value="CSP"/>
    <property type="match status" value="1"/>
</dbReference>
<dbReference type="Pfam" id="PF06961">
    <property type="entry name" value="DUF1294"/>
    <property type="match status" value="1"/>
</dbReference>
<keyword evidence="3" id="KW-1133">Transmembrane helix</keyword>
<name>F5RE65_METUF</name>
<dbReference type="InterPro" id="IPR012340">
    <property type="entry name" value="NA-bd_OB-fold"/>
</dbReference>
<feature type="transmembrane region" description="Helical" evidence="3">
    <location>
        <begin position="88"/>
        <end position="110"/>
    </location>
</feature>
<dbReference type="SUPFAM" id="SSF50249">
    <property type="entry name" value="Nucleic acid-binding proteins"/>
    <property type="match status" value="1"/>
</dbReference>
<feature type="domain" description="CSD" evidence="4">
    <location>
        <begin position="2"/>
        <end position="67"/>
    </location>
</feature>
<keyword evidence="3" id="KW-0812">Transmembrane</keyword>
<keyword evidence="1" id="KW-0597">Phosphoprotein</keyword>
<dbReference type="STRING" id="1000565.METUNv1_02583"/>
<evidence type="ECO:0000256" key="2">
    <source>
        <dbReference type="RuleBase" id="RU000408"/>
    </source>
</evidence>
<dbReference type="InterPro" id="IPR002059">
    <property type="entry name" value="CSP_DNA-bd"/>
</dbReference>
<dbReference type="PROSITE" id="PS00352">
    <property type="entry name" value="CSD_1"/>
    <property type="match status" value="1"/>
</dbReference>
<dbReference type="PRINTS" id="PR00050">
    <property type="entry name" value="COLDSHOCK"/>
</dbReference>
<keyword evidence="3" id="KW-0472">Membrane</keyword>